<evidence type="ECO:0000256" key="1">
    <source>
        <dbReference type="SAM" id="Coils"/>
    </source>
</evidence>
<dbReference type="EMBL" id="STGJ01000012">
    <property type="protein sequence ID" value="TIC81155.1"/>
    <property type="molecule type" value="Genomic_DNA"/>
</dbReference>
<evidence type="ECO:0000313" key="2">
    <source>
        <dbReference type="EMBL" id="TIC81155.1"/>
    </source>
</evidence>
<dbReference type="RefSeq" id="WP_136554090.1">
    <property type="nucleotide sequence ID" value="NZ_STGJ01000012.1"/>
</dbReference>
<dbReference type="Proteomes" id="UP000308891">
    <property type="component" value="Unassembled WGS sequence"/>
</dbReference>
<accession>A0A4T0URR8</accession>
<dbReference type="OrthoDB" id="8593925at2"/>
<keyword evidence="3" id="KW-1185">Reference proteome</keyword>
<evidence type="ECO:0008006" key="4">
    <source>
        <dbReference type="Google" id="ProtNLM"/>
    </source>
</evidence>
<reference evidence="2 3" key="1">
    <citation type="submission" date="2019-04" db="EMBL/GenBank/DDBJ databases">
        <title>Crenobacter sp. nov.</title>
        <authorList>
            <person name="Shi S."/>
        </authorList>
    </citation>
    <scope>NUCLEOTIDE SEQUENCE [LARGE SCALE GENOMIC DNA]</scope>
    <source>
        <strain evidence="2 3">GY 70310</strain>
    </source>
</reference>
<name>A0A4T0URR8_9NEIS</name>
<evidence type="ECO:0000313" key="3">
    <source>
        <dbReference type="Proteomes" id="UP000308891"/>
    </source>
</evidence>
<dbReference type="AlphaFoldDB" id="A0A4T0URR8"/>
<gene>
    <name evidence="2" type="ORF">E5K04_11230</name>
</gene>
<comment type="caution">
    <text evidence="2">The sequence shown here is derived from an EMBL/GenBank/DDBJ whole genome shotgun (WGS) entry which is preliminary data.</text>
</comment>
<keyword evidence="1" id="KW-0175">Coiled coil</keyword>
<sequence>MDTEFEQLEGRVGALIARVRELDEQNERMAAVLAEVLKENAELKFLVEETRSRVADLIGRLPGEAEETA</sequence>
<feature type="coiled-coil region" evidence="1">
    <location>
        <begin position="5"/>
        <end position="42"/>
    </location>
</feature>
<proteinExistence type="predicted"/>
<organism evidence="2 3">
    <name type="scientific">Crenobacter intestini</name>
    <dbReference type="NCBI Taxonomy" id="2563443"/>
    <lineage>
        <taxon>Bacteria</taxon>
        <taxon>Pseudomonadati</taxon>
        <taxon>Pseudomonadota</taxon>
        <taxon>Betaproteobacteria</taxon>
        <taxon>Neisseriales</taxon>
        <taxon>Neisseriaceae</taxon>
        <taxon>Crenobacter</taxon>
    </lineage>
</organism>
<protein>
    <recommendedName>
        <fullName evidence="4">DUF904 domain-containing protein</fullName>
    </recommendedName>
</protein>